<proteinExistence type="inferred from homology"/>
<organism evidence="4 5">
    <name type="scientific">Halogranum rubrum</name>
    <dbReference type="NCBI Taxonomy" id="553466"/>
    <lineage>
        <taxon>Archaea</taxon>
        <taxon>Methanobacteriati</taxon>
        <taxon>Methanobacteriota</taxon>
        <taxon>Stenosarchaea group</taxon>
        <taxon>Halobacteria</taxon>
        <taxon>Halobacteriales</taxon>
        <taxon>Haloferacaceae</taxon>
    </lineage>
</organism>
<keyword evidence="2" id="KW-0560">Oxidoreductase</keyword>
<reference evidence="5" key="1">
    <citation type="submission" date="2016-10" db="EMBL/GenBank/DDBJ databases">
        <authorList>
            <person name="Varghese N."/>
            <person name="Submissions S."/>
        </authorList>
    </citation>
    <scope>NUCLEOTIDE SEQUENCE [LARGE SCALE GENOMIC DNA]</scope>
    <source>
        <strain evidence="5">CGMCC 1.7738</strain>
    </source>
</reference>
<dbReference type="PROSITE" id="PS00061">
    <property type="entry name" value="ADH_SHORT"/>
    <property type="match status" value="1"/>
</dbReference>
<name>A0A1I4J440_9EURY</name>
<keyword evidence="5" id="KW-1185">Reference proteome</keyword>
<dbReference type="SUPFAM" id="SSF51735">
    <property type="entry name" value="NAD(P)-binding Rossmann-fold domains"/>
    <property type="match status" value="1"/>
</dbReference>
<evidence type="ECO:0000313" key="4">
    <source>
        <dbReference type="EMBL" id="SFL61320.1"/>
    </source>
</evidence>
<dbReference type="Proteomes" id="UP000199607">
    <property type="component" value="Unassembled WGS sequence"/>
</dbReference>
<evidence type="ECO:0000256" key="2">
    <source>
        <dbReference type="ARBA" id="ARBA00023002"/>
    </source>
</evidence>
<dbReference type="RefSeq" id="WP_089872436.1">
    <property type="nucleotide sequence ID" value="NZ_FOTC01000009.1"/>
</dbReference>
<evidence type="ECO:0000313" key="5">
    <source>
        <dbReference type="Proteomes" id="UP000199607"/>
    </source>
</evidence>
<dbReference type="Gene3D" id="3.40.50.720">
    <property type="entry name" value="NAD(P)-binding Rossmann-like Domain"/>
    <property type="match status" value="1"/>
</dbReference>
<gene>
    <name evidence="4" type="ORF">SAMN04487950_4378</name>
</gene>
<dbReference type="PRINTS" id="PR00081">
    <property type="entry name" value="GDHRDH"/>
</dbReference>
<accession>A0A1I4J440</accession>
<dbReference type="PANTHER" id="PTHR44169">
    <property type="entry name" value="NADPH-DEPENDENT 1-ACYLDIHYDROXYACETONE PHOSPHATE REDUCTASE"/>
    <property type="match status" value="1"/>
</dbReference>
<dbReference type="InterPro" id="IPR002347">
    <property type="entry name" value="SDR_fam"/>
</dbReference>
<dbReference type="AlphaFoldDB" id="A0A1I4J440"/>
<evidence type="ECO:0000256" key="1">
    <source>
        <dbReference type="ARBA" id="ARBA00006484"/>
    </source>
</evidence>
<dbReference type="InterPro" id="IPR036291">
    <property type="entry name" value="NAD(P)-bd_dom_sf"/>
</dbReference>
<protein>
    <submittedName>
        <fullName evidence="4">Short-chain dehydrogenase</fullName>
    </submittedName>
</protein>
<evidence type="ECO:0000256" key="3">
    <source>
        <dbReference type="RuleBase" id="RU000363"/>
    </source>
</evidence>
<dbReference type="EMBL" id="FOTC01000009">
    <property type="protein sequence ID" value="SFL61320.1"/>
    <property type="molecule type" value="Genomic_DNA"/>
</dbReference>
<dbReference type="Pfam" id="PF00106">
    <property type="entry name" value="adh_short"/>
    <property type="match status" value="1"/>
</dbReference>
<dbReference type="PANTHER" id="PTHR44169:SF6">
    <property type="entry name" value="NADPH-DEPENDENT 1-ACYLDIHYDROXYACETONE PHOSPHATE REDUCTASE"/>
    <property type="match status" value="1"/>
</dbReference>
<sequence length="288" mass="31161">MEQVVLVTGCDSGIGYATAERFAQAGWTVYATGLDTDAMAPLTDFGCRTRELDVTKPREAERVVRAILAEAGRLDCLVNNAGVGVTGAFEDVPTASVAAGLAVNVVGVHRVVRAVLPTMREQSSGRIVTVGSVIAHWPVPGMSAYTASKDAVTGLMDGLRVELGPHDVDVVLVEPGVTRTGFMETAMTTIAARRQMGREYDDLYRMLRFWLPLLTRTGNTPAEVADRIQEAATADSPKWRYPVGWQGRLFSILGRLPVSVRDRLWSVATGVAKVADYLPSGRWASVRR</sequence>
<comment type="similarity">
    <text evidence="1 3">Belongs to the short-chain dehydrogenases/reductases (SDR) family.</text>
</comment>
<dbReference type="PRINTS" id="PR00080">
    <property type="entry name" value="SDRFAMILY"/>
</dbReference>
<dbReference type="GO" id="GO:0016491">
    <property type="term" value="F:oxidoreductase activity"/>
    <property type="evidence" value="ECO:0007669"/>
    <property type="project" value="UniProtKB-KW"/>
</dbReference>
<dbReference type="STRING" id="553466.SAMN04487950_4378"/>
<dbReference type="InterPro" id="IPR020904">
    <property type="entry name" value="Sc_DH/Rdtase_CS"/>
</dbReference>